<dbReference type="EMBL" id="LAZR01019763">
    <property type="protein sequence ID" value="KKL91329.1"/>
    <property type="molecule type" value="Genomic_DNA"/>
</dbReference>
<dbReference type="InterPro" id="IPR040285">
    <property type="entry name" value="ProX/PRXD1"/>
</dbReference>
<comment type="similarity">
    <text evidence="1">Belongs to the PRORSD1 family.</text>
</comment>
<dbReference type="AlphaFoldDB" id="A0A0F9FY51"/>
<protein>
    <recommendedName>
        <fullName evidence="2">YbaK/aminoacyl-tRNA synthetase-associated domain-containing protein</fullName>
    </recommendedName>
</protein>
<dbReference type="Gene3D" id="3.90.960.10">
    <property type="entry name" value="YbaK/aminoacyl-tRNA synthetase-associated domain"/>
    <property type="match status" value="1"/>
</dbReference>
<dbReference type="InterPro" id="IPR036754">
    <property type="entry name" value="YbaK/aa-tRNA-synt-asso_dom_sf"/>
</dbReference>
<name>A0A0F9FY51_9ZZZZ</name>
<dbReference type="GO" id="GO:0002161">
    <property type="term" value="F:aminoacyl-tRNA deacylase activity"/>
    <property type="evidence" value="ECO:0007669"/>
    <property type="project" value="InterPro"/>
</dbReference>
<reference evidence="3" key="1">
    <citation type="journal article" date="2015" name="Nature">
        <title>Complex archaea that bridge the gap between prokaryotes and eukaryotes.</title>
        <authorList>
            <person name="Spang A."/>
            <person name="Saw J.H."/>
            <person name="Jorgensen S.L."/>
            <person name="Zaremba-Niedzwiedzka K."/>
            <person name="Martijn J."/>
            <person name="Lind A.E."/>
            <person name="van Eijk R."/>
            <person name="Schleper C."/>
            <person name="Guy L."/>
            <person name="Ettema T.J."/>
        </authorList>
    </citation>
    <scope>NUCLEOTIDE SEQUENCE</scope>
</reference>
<dbReference type="CDD" id="cd04335">
    <property type="entry name" value="PrdX_deacylase"/>
    <property type="match status" value="1"/>
</dbReference>
<dbReference type="InterPro" id="IPR007214">
    <property type="entry name" value="YbaK/aa-tRNA-synth-assoc-dom"/>
</dbReference>
<organism evidence="3">
    <name type="scientific">marine sediment metagenome</name>
    <dbReference type="NCBI Taxonomy" id="412755"/>
    <lineage>
        <taxon>unclassified sequences</taxon>
        <taxon>metagenomes</taxon>
        <taxon>ecological metagenomes</taxon>
    </lineage>
</organism>
<feature type="domain" description="YbaK/aminoacyl-tRNA synthetase-associated" evidence="2">
    <location>
        <begin position="35"/>
        <end position="150"/>
    </location>
</feature>
<accession>A0A0F9FY51</accession>
<gene>
    <name evidence="3" type="ORF">LCGC14_1895780</name>
</gene>
<sequence>MLADKTTLAALLLHLEIRYDVIEHPALHGSLTADELMIERPGTRLKNLFLRDNEGKKHFLVITAHDKQLDLKALAKYQGLSRLGFASDERLARFLKVAPGCVSMLALMNDKQNHVTLWLDQDIWFGDLFHCHPFENTQTWLLQKADLERFFIATGHQPKVVFLPAK</sequence>
<evidence type="ECO:0000313" key="3">
    <source>
        <dbReference type="EMBL" id="KKL91329.1"/>
    </source>
</evidence>
<dbReference type="PANTHER" id="PTHR31423:SF3">
    <property type="entry name" value="PROLYL-TRNA SYNTHETASE ASSOCIATED DOMAIN-CONTAINING PROTEIN 1-RELATED"/>
    <property type="match status" value="1"/>
</dbReference>
<proteinExistence type="inferred from homology"/>
<evidence type="ECO:0000256" key="1">
    <source>
        <dbReference type="ARBA" id="ARBA00010201"/>
    </source>
</evidence>
<dbReference type="Pfam" id="PF04073">
    <property type="entry name" value="tRNA_edit"/>
    <property type="match status" value="1"/>
</dbReference>
<dbReference type="PANTHER" id="PTHR31423">
    <property type="entry name" value="YBAK DOMAIN-CONTAINING PROTEIN"/>
    <property type="match status" value="1"/>
</dbReference>
<evidence type="ECO:0000259" key="2">
    <source>
        <dbReference type="Pfam" id="PF04073"/>
    </source>
</evidence>
<dbReference type="SUPFAM" id="SSF55826">
    <property type="entry name" value="YbaK/ProRS associated domain"/>
    <property type="match status" value="1"/>
</dbReference>
<comment type="caution">
    <text evidence="3">The sequence shown here is derived from an EMBL/GenBank/DDBJ whole genome shotgun (WGS) entry which is preliminary data.</text>
</comment>